<dbReference type="InterPro" id="IPR018870">
    <property type="entry name" value="Tti2"/>
</dbReference>
<proteinExistence type="inferred from homology"/>
<evidence type="ECO:0000313" key="3">
    <source>
        <dbReference type="Proteomes" id="UP000019375"/>
    </source>
</evidence>
<dbReference type="InterPro" id="IPR016024">
    <property type="entry name" value="ARM-type_fold"/>
</dbReference>
<dbReference type="AlphaFoldDB" id="A0A8J2XAK5"/>
<dbReference type="GO" id="GO:0110078">
    <property type="term" value="C:TTT Hsp90 cochaperone complex"/>
    <property type="evidence" value="ECO:0007669"/>
    <property type="project" value="InterPro"/>
</dbReference>
<keyword evidence="3" id="KW-1185">Reference proteome</keyword>
<protein>
    <submittedName>
        <fullName evidence="2">ZYBA0S10-04236g1_1</fullName>
    </submittedName>
</protein>
<comment type="similarity">
    <text evidence="1">Belongs to the TTI2 family.</text>
</comment>
<accession>A0A8J2XAK5</accession>
<dbReference type="Pfam" id="PF10521">
    <property type="entry name" value="Tti2"/>
    <property type="match status" value="1"/>
</dbReference>
<dbReference type="SUPFAM" id="SSF48371">
    <property type="entry name" value="ARM repeat"/>
    <property type="match status" value="1"/>
</dbReference>
<organism evidence="2 3">
    <name type="scientific">Zygosaccharomyces bailii (strain CLIB 213 / ATCC 58445 / CBS 680 / BCRC 21525 / NBRC 1098 / NCYC 1416 / NRRL Y-2227)</name>
    <dbReference type="NCBI Taxonomy" id="1333698"/>
    <lineage>
        <taxon>Eukaryota</taxon>
        <taxon>Fungi</taxon>
        <taxon>Dikarya</taxon>
        <taxon>Ascomycota</taxon>
        <taxon>Saccharomycotina</taxon>
        <taxon>Saccharomycetes</taxon>
        <taxon>Saccharomycetales</taxon>
        <taxon>Saccharomycetaceae</taxon>
        <taxon>Zygosaccharomyces</taxon>
    </lineage>
</organism>
<reference evidence="3" key="1">
    <citation type="journal article" date="2013" name="Genome Announc.">
        <title>Genome sequence of the food spoilage yeast Zygosaccharomyces bailii CLIB 213(T).</title>
        <authorList>
            <person name="Galeote V."/>
            <person name="Bigey F."/>
            <person name="Devillers H."/>
            <person name="Neuveglise C."/>
            <person name="Dequin S."/>
        </authorList>
    </citation>
    <scope>NUCLEOTIDE SEQUENCE [LARGE SCALE GENOMIC DNA]</scope>
    <source>
        <strain evidence="3">CLIB 213 / ATCC 58445 / CBS 680 / CCRC 21525 / NBRC 1098 / NCYC 1416 / NRRL Y-2227</strain>
    </source>
</reference>
<dbReference type="Proteomes" id="UP000019375">
    <property type="component" value="Unassembled WGS sequence"/>
</dbReference>
<evidence type="ECO:0000313" key="2">
    <source>
        <dbReference type="EMBL" id="CDF91301.1"/>
    </source>
</evidence>
<dbReference type="EMBL" id="HG316463">
    <property type="protein sequence ID" value="CDF91301.1"/>
    <property type="molecule type" value="Genomic_DNA"/>
</dbReference>
<evidence type="ECO:0000256" key="1">
    <source>
        <dbReference type="ARBA" id="ARBA00034736"/>
    </source>
</evidence>
<gene>
    <name evidence="2" type="ORF">BN860_04236g</name>
</gene>
<name>A0A8J2XAK5_ZYGB2</name>
<dbReference type="OrthoDB" id="6417021at2759"/>
<sequence length="414" mass="47608">MDELQAFVLKFSDKEVPVVSDNELSHISSILLIHATKDTQCSLKVLQCLAYFALDASPKSVLCLETFKRVLDILIATEQLGRDEILDWFVDELRPLLPCIKHNENVSASNALKPGIGISYKEDAQREEWRKRGGLKSIPLFYVVLLHLKNKDISSNLWWITPGILNILDDTNDIEGVKLKGVFLLRVFLEHCFDDQRKWVSFSDLGLFELYRPILLNMCYYLPPSYDSNTSLKVLQTVFPALMALYRLQFGDGSLNYKHHLGKFLSEIILQILIPRVNLTHESLTEYALDIVCQIIQIQKESSAVHLQRIIYVLGEYLVRNPFFTAFSSLLHGTLNVITALIRYCPKERIVAHKYDFLGLLLIIFEKCQQEGMLTPTTLEKLQTLRLSLEAAGCDFDADKREILIRKDVYEFFQ</sequence>